<evidence type="ECO:0000256" key="1">
    <source>
        <dbReference type="SAM" id="MobiDB-lite"/>
    </source>
</evidence>
<feature type="region of interest" description="Disordered" evidence="1">
    <location>
        <begin position="1"/>
        <end position="22"/>
    </location>
</feature>
<dbReference type="EMBL" id="PP542043">
    <property type="protein sequence ID" value="XDO02365.1"/>
    <property type="molecule type" value="Genomic_DNA"/>
</dbReference>
<evidence type="ECO:0000313" key="2">
    <source>
        <dbReference type="EMBL" id="XDO02365.1"/>
    </source>
</evidence>
<feature type="compositionally biased region" description="Polar residues" evidence="1">
    <location>
        <begin position="8"/>
        <end position="22"/>
    </location>
</feature>
<name>A0AB39JDA1_9VIRU</name>
<reference evidence="2" key="1">
    <citation type="submission" date="2024-03" db="EMBL/GenBank/DDBJ databases">
        <title>Eukaryotic viruses encode the ribosomal protein eL40.</title>
        <authorList>
            <person name="Thomy J."/>
            <person name="Schvarcz C.R."/>
            <person name="McBeain K.A."/>
            <person name="Edwards K.F."/>
            <person name="Steward G.F."/>
        </authorList>
    </citation>
    <scope>NUCLEOTIDE SEQUENCE</scope>
    <source>
        <strain evidence="2">FloV-SA2</strain>
    </source>
</reference>
<gene>
    <name evidence="2" type="ORF">FloV-SA2_00550</name>
</gene>
<organism evidence="2">
    <name type="scientific">Florenciella sp. virus SA2</name>
    <dbReference type="NCBI Taxonomy" id="3240092"/>
    <lineage>
        <taxon>Viruses</taxon>
    </lineage>
</organism>
<proteinExistence type="predicted"/>
<accession>A0AB39JDA1</accession>
<protein>
    <submittedName>
        <fullName evidence="2">Uncharacterized protein</fullName>
    </submittedName>
</protein>
<sequence length="106" mass="12298">MSVPPPIQSVSPTMNKRSSKFNSEFIETDPEKILAQLSKDIIFENKFDEKIKKNTIIYTLPEWLKRDYPKEIVLEFINIITPIVQEEISKSDNVEPIPQESYITGL</sequence>